<feature type="region of interest" description="Disordered" evidence="2">
    <location>
        <begin position="317"/>
        <end position="346"/>
    </location>
</feature>
<dbReference type="Proteomes" id="UP000756132">
    <property type="component" value="Chromosome 3"/>
</dbReference>
<dbReference type="PROSITE" id="PS00028">
    <property type="entry name" value="ZINC_FINGER_C2H2_1"/>
    <property type="match status" value="2"/>
</dbReference>
<dbReference type="RefSeq" id="XP_047759493.1">
    <property type="nucleotide sequence ID" value="XM_047907381.1"/>
</dbReference>
<keyword evidence="1" id="KW-0863">Zinc-finger</keyword>
<proteinExistence type="predicted"/>
<reference evidence="6" key="1">
    <citation type="submission" date="2021-12" db="EMBL/GenBank/DDBJ databases">
        <authorList>
            <person name="Zaccaron A."/>
            <person name="Stergiopoulos I."/>
        </authorList>
    </citation>
    <scope>NUCLEOTIDE SEQUENCE</scope>
    <source>
        <strain evidence="6">Race5_Kim</strain>
    </source>
</reference>
<dbReference type="Gene3D" id="3.30.160.60">
    <property type="entry name" value="Classic Zinc Finger"/>
    <property type="match status" value="1"/>
</dbReference>
<dbReference type="PANTHER" id="PTHR46105:SF28">
    <property type="entry name" value="ZINC FINGER PROTEIN 37-LIKE"/>
    <property type="match status" value="1"/>
</dbReference>
<dbReference type="KEGG" id="ffu:CLAFUR5_08233"/>
<dbReference type="EMBL" id="CP090165">
    <property type="protein sequence ID" value="UJO15127.1"/>
    <property type="molecule type" value="Genomic_DNA"/>
</dbReference>
<dbReference type="InterPro" id="IPR013087">
    <property type="entry name" value="Znf_C2H2_type"/>
</dbReference>
<feature type="region of interest" description="Disordered" evidence="2">
    <location>
        <begin position="63"/>
        <end position="92"/>
    </location>
</feature>
<evidence type="ECO:0000313" key="6">
    <source>
        <dbReference type="EMBL" id="UJO15127.1"/>
    </source>
</evidence>
<evidence type="ECO:0000313" key="7">
    <source>
        <dbReference type="Proteomes" id="UP000756132"/>
    </source>
</evidence>
<evidence type="ECO:0000259" key="5">
    <source>
        <dbReference type="PROSITE" id="PS50157"/>
    </source>
</evidence>
<gene>
    <name evidence="6" type="ORF">CLAFUR5_08233</name>
</gene>
<dbReference type="SMART" id="SM00355">
    <property type="entry name" value="ZnF_C2H2"/>
    <property type="match status" value="2"/>
</dbReference>
<dbReference type="InterPro" id="IPR050457">
    <property type="entry name" value="ZnFinger_BTB_dom_contain"/>
</dbReference>
<evidence type="ECO:0000256" key="4">
    <source>
        <dbReference type="SAM" id="SignalP"/>
    </source>
</evidence>
<evidence type="ECO:0000256" key="1">
    <source>
        <dbReference type="PROSITE-ProRule" id="PRU00042"/>
    </source>
</evidence>
<feature type="compositionally biased region" description="Low complexity" evidence="2">
    <location>
        <begin position="326"/>
        <end position="340"/>
    </location>
</feature>
<keyword evidence="7" id="KW-1185">Reference proteome</keyword>
<feature type="compositionally biased region" description="Polar residues" evidence="2">
    <location>
        <begin position="63"/>
        <end position="76"/>
    </location>
</feature>
<dbReference type="PROSITE" id="PS50157">
    <property type="entry name" value="ZINC_FINGER_C2H2_2"/>
    <property type="match status" value="2"/>
</dbReference>
<dbReference type="AlphaFoldDB" id="A0A9Q8LCW6"/>
<keyword evidence="1" id="KW-0479">Metal-binding</keyword>
<evidence type="ECO:0000256" key="2">
    <source>
        <dbReference type="SAM" id="MobiDB-lite"/>
    </source>
</evidence>
<feature type="transmembrane region" description="Helical" evidence="3">
    <location>
        <begin position="412"/>
        <end position="431"/>
    </location>
</feature>
<dbReference type="Pfam" id="PF13912">
    <property type="entry name" value="zf-C2H2_6"/>
    <property type="match status" value="2"/>
</dbReference>
<dbReference type="PANTHER" id="PTHR46105">
    <property type="entry name" value="AGAP004733-PA"/>
    <property type="match status" value="1"/>
</dbReference>
<keyword evidence="1" id="KW-0862">Zinc</keyword>
<reference evidence="6" key="2">
    <citation type="journal article" date="2022" name="Microb. Genom.">
        <title>A chromosome-scale genome assembly of the tomato pathogen Cladosporium fulvum reveals a compartmentalized genome architecture and the presence of a dispensable chromosome.</title>
        <authorList>
            <person name="Zaccaron A.Z."/>
            <person name="Chen L.H."/>
            <person name="Samaras A."/>
            <person name="Stergiopoulos I."/>
        </authorList>
    </citation>
    <scope>NUCLEOTIDE SEQUENCE</scope>
    <source>
        <strain evidence="6">Race5_Kim</strain>
    </source>
</reference>
<keyword evidence="3" id="KW-0472">Membrane</keyword>
<feature type="domain" description="C2H2-type" evidence="5">
    <location>
        <begin position="353"/>
        <end position="380"/>
    </location>
</feature>
<dbReference type="InterPro" id="IPR036236">
    <property type="entry name" value="Znf_C2H2_sf"/>
</dbReference>
<feature type="region of interest" description="Disordered" evidence="2">
    <location>
        <begin position="170"/>
        <end position="199"/>
    </location>
</feature>
<sequence length="479" mass="53473">MISYNTRSAAILLLVVALATCARANPDGGAFDSMDWSWDLFDSVGGQFAAGLVAGSSHININPMISSPRDGSSTLAASPRRRSPPRSQPHSNIVQAPAVAPQTDYFPFTNLELSDAWEAQTQSRDVATHPEWSSYSQSAPNDQRHHRISAASNRLFRPQYQQSITRELDQAAGIAAQPPSQPSRDQRPSLDSSNIYGYPGAPQVPVPAEQWTVQESHNVDDRQQARAFVNHEFQSYPRTSSEAGMMTPTPLLETPFCPEAPYLSPQIPQILPFDVTSSPNYHPGMVNGAVGYMQGWARRAPAIGCHARLSINTAHLAPPEDMAANRSPTSASTTGSSTRPGSRRSREEMMGNFVCGYCKAGFPTQGELTHHLRSHAPYMSRLHVCNICEKRFQYKKDLGRHAPKHDPNRKKYYCTFQGCFASFFCFPMTMARFHDRYDSMAQWHAWRQDWYAHYCIVFLSYNLVWFSSIPNFRKGCAGI</sequence>
<keyword evidence="3" id="KW-0812">Transmembrane</keyword>
<feature type="signal peptide" evidence="4">
    <location>
        <begin position="1"/>
        <end position="24"/>
    </location>
</feature>
<protein>
    <recommendedName>
        <fullName evidence="5">C2H2-type domain-containing protein</fullName>
    </recommendedName>
</protein>
<dbReference type="SUPFAM" id="SSF57667">
    <property type="entry name" value="beta-beta-alpha zinc fingers"/>
    <property type="match status" value="1"/>
</dbReference>
<feature type="chain" id="PRO_5040249920" description="C2H2-type domain-containing protein" evidence="4">
    <location>
        <begin position="25"/>
        <end position="479"/>
    </location>
</feature>
<organism evidence="6 7">
    <name type="scientific">Passalora fulva</name>
    <name type="common">Tomato leaf mold</name>
    <name type="synonym">Cladosporium fulvum</name>
    <dbReference type="NCBI Taxonomy" id="5499"/>
    <lineage>
        <taxon>Eukaryota</taxon>
        <taxon>Fungi</taxon>
        <taxon>Dikarya</taxon>
        <taxon>Ascomycota</taxon>
        <taxon>Pezizomycotina</taxon>
        <taxon>Dothideomycetes</taxon>
        <taxon>Dothideomycetidae</taxon>
        <taxon>Mycosphaerellales</taxon>
        <taxon>Mycosphaerellaceae</taxon>
        <taxon>Fulvia</taxon>
    </lineage>
</organism>
<feature type="domain" description="C2H2-type" evidence="5">
    <location>
        <begin position="383"/>
        <end position="410"/>
    </location>
</feature>
<dbReference type="GO" id="GO:0000981">
    <property type="term" value="F:DNA-binding transcription factor activity, RNA polymerase II-specific"/>
    <property type="evidence" value="ECO:0007669"/>
    <property type="project" value="TreeGrafter"/>
</dbReference>
<evidence type="ECO:0000256" key="3">
    <source>
        <dbReference type="SAM" id="Phobius"/>
    </source>
</evidence>
<dbReference type="OrthoDB" id="3649706at2759"/>
<feature type="region of interest" description="Disordered" evidence="2">
    <location>
        <begin position="119"/>
        <end position="145"/>
    </location>
</feature>
<feature type="compositionally biased region" description="Polar residues" evidence="2">
    <location>
        <begin position="119"/>
        <end position="141"/>
    </location>
</feature>
<dbReference type="GO" id="GO:0000978">
    <property type="term" value="F:RNA polymerase II cis-regulatory region sequence-specific DNA binding"/>
    <property type="evidence" value="ECO:0007669"/>
    <property type="project" value="TreeGrafter"/>
</dbReference>
<feature type="transmembrane region" description="Helical" evidence="3">
    <location>
        <begin position="451"/>
        <end position="469"/>
    </location>
</feature>
<keyword evidence="3" id="KW-1133">Transmembrane helix</keyword>
<keyword evidence="4" id="KW-0732">Signal</keyword>
<name>A0A9Q8LCW6_PASFU</name>
<dbReference type="GO" id="GO:0008270">
    <property type="term" value="F:zinc ion binding"/>
    <property type="evidence" value="ECO:0007669"/>
    <property type="project" value="UniProtKB-KW"/>
</dbReference>
<accession>A0A9Q8LCW6</accession>
<dbReference type="GeneID" id="71988111"/>